<evidence type="ECO:0000313" key="4">
    <source>
        <dbReference type="EMBL" id="SBT53900.1"/>
    </source>
</evidence>
<feature type="region of interest" description="Disordered" evidence="1">
    <location>
        <begin position="122"/>
        <end position="146"/>
    </location>
</feature>
<dbReference type="PROSITE" id="PS51318">
    <property type="entry name" value="TAT"/>
    <property type="match status" value="1"/>
</dbReference>
<keyword evidence="2" id="KW-0812">Transmembrane</keyword>
<sequence>MSHGRRRGVAAAAVLVGAAALLTVGPPVSPARAVDEVTDSAVTVSGRMGQLGDDWSDLKVTVSQTKNLTNQSVTVTWTGAPKTKFYAKDPNANYLQVMQCWGPDPDAPDFRETCEWGVGRYKKNGDKTEVEPPEQRSPVPADPLEDGLLRTGARLIPFRSALDGSRTPDGSPEDPFPAEGLPPDSPLKPAEVLSNYFGIYTSNEIPFAVTTGDGSGRAVFEVRNAVRDPHLGCGVRTGGASGAPRRCWLVIVPRGEREVDGTHQEIVTYRGALTPSIFADRLVVPLDFTPVDAGCPLDREERGTVGTEMIAEAVLAWQPALCANNGPVFAYSTTGDEEAVRQVLDASNDGPGLAFTSDPVVPEEGQPPVVQTPVAVSSVVIAFNIDLRLAGTVPPEMEPLRRTLVRNLKLTPRLLAKLLTQSYVRDVPDGNQKNYVADNPRSLGVDPEFLALNPDFAYIDNGFAPDGIVVPYGNFAAAREVWRWVLADPSARDWLNGKPDGLGGGPHGKGMEVNPNYRFVSAGAQDYFPRTDPSCINPEERPDLEEWQQEPSPGRCTLDLFPYAPSLGESAYQTLRADTKQASNWQPSFDRSIPGKYGKEPPKQVGQRFALSITDSASAARYGLHTAQLCKAVTDADGNMAASDCRTADTTGMLAGADAMVPSKVPGVRTIDPLRAVATPKAYPLTMVTYAAATLGAPAEARRDYASLLRYVAGNGQQPGQQPGQLPEGYAPLPQAMRAQTLTVADTLERYQPPSPSPTPTPNQPPATTAPAASEAPTSTPTDTASEVPNQGVPPTPAPPAPSQSPPVGKPIAQLTPGSPLGQVRWVVVALLVVGVLGGMAGPVLLMVSRRLRSNSGGPA</sequence>
<feature type="region of interest" description="Disordered" evidence="1">
    <location>
        <begin position="159"/>
        <end position="187"/>
    </location>
</feature>
<evidence type="ECO:0000256" key="1">
    <source>
        <dbReference type="SAM" id="MobiDB-lite"/>
    </source>
</evidence>
<evidence type="ECO:0000256" key="2">
    <source>
        <dbReference type="SAM" id="Phobius"/>
    </source>
</evidence>
<name>A0A1A9ACN7_9ACTN</name>
<feature type="region of interest" description="Disordered" evidence="1">
    <location>
        <begin position="749"/>
        <end position="814"/>
    </location>
</feature>
<gene>
    <name evidence="4" type="ORF">GA0070621_5058</name>
</gene>
<dbReference type="Proteomes" id="UP000198765">
    <property type="component" value="Chromosome I"/>
</dbReference>
<dbReference type="EMBL" id="LT594324">
    <property type="protein sequence ID" value="SBT53900.1"/>
    <property type="molecule type" value="Genomic_DNA"/>
</dbReference>
<evidence type="ECO:0000256" key="3">
    <source>
        <dbReference type="SAM" id="SignalP"/>
    </source>
</evidence>
<keyword evidence="3" id="KW-0732">Signal</keyword>
<keyword evidence="2" id="KW-0472">Membrane</keyword>
<dbReference type="AlphaFoldDB" id="A0A1A9ACN7"/>
<keyword evidence="2" id="KW-1133">Transmembrane helix</keyword>
<keyword evidence="5" id="KW-1185">Reference proteome</keyword>
<feature type="region of interest" description="Disordered" evidence="1">
    <location>
        <begin position="583"/>
        <end position="602"/>
    </location>
</feature>
<proteinExistence type="predicted"/>
<feature type="transmembrane region" description="Helical" evidence="2">
    <location>
        <begin position="826"/>
        <end position="848"/>
    </location>
</feature>
<feature type="signal peptide" evidence="3">
    <location>
        <begin position="1"/>
        <end position="33"/>
    </location>
</feature>
<feature type="compositionally biased region" description="Pro residues" evidence="1">
    <location>
        <begin position="753"/>
        <end position="765"/>
    </location>
</feature>
<evidence type="ECO:0000313" key="5">
    <source>
        <dbReference type="Proteomes" id="UP000198765"/>
    </source>
</evidence>
<feature type="compositionally biased region" description="Pro residues" evidence="1">
    <location>
        <begin position="792"/>
        <end position="809"/>
    </location>
</feature>
<accession>A0A1A9ACN7</accession>
<dbReference type="PATRIC" id="fig|299146.4.peg.5220"/>
<feature type="compositionally biased region" description="Low complexity" evidence="1">
    <location>
        <begin position="766"/>
        <end position="791"/>
    </location>
</feature>
<feature type="compositionally biased region" description="Basic and acidic residues" evidence="1">
    <location>
        <begin position="123"/>
        <end position="134"/>
    </location>
</feature>
<dbReference type="InterPro" id="IPR006311">
    <property type="entry name" value="TAT_signal"/>
</dbReference>
<reference evidence="4 5" key="1">
    <citation type="submission" date="2016-06" db="EMBL/GenBank/DDBJ databases">
        <authorList>
            <person name="Kjaerup R.B."/>
            <person name="Dalgaard T.S."/>
            <person name="Juul-Madsen H.R."/>
        </authorList>
    </citation>
    <scope>NUCLEOTIDE SEQUENCE [LARGE SCALE GENOMIC DNA]</scope>
    <source>
        <strain evidence="4 5">DSM 45248</strain>
    </source>
</reference>
<organism evidence="4 5">
    <name type="scientific">Micromonospora narathiwatensis</name>
    <dbReference type="NCBI Taxonomy" id="299146"/>
    <lineage>
        <taxon>Bacteria</taxon>
        <taxon>Bacillati</taxon>
        <taxon>Actinomycetota</taxon>
        <taxon>Actinomycetes</taxon>
        <taxon>Micromonosporales</taxon>
        <taxon>Micromonosporaceae</taxon>
        <taxon>Micromonospora</taxon>
    </lineage>
</organism>
<feature type="chain" id="PRO_5008383422" evidence="3">
    <location>
        <begin position="34"/>
        <end position="860"/>
    </location>
</feature>
<protein>
    <submittedName>
        <fullName evidence="4">Uncharacterized protein</fullName>
    </submittedName>
</protein>
<dbReference type="Gene3D" id="3.40.190.10">
    <property type="entry name" value="Periplasmic binding protein-like II"/>
    <property type="match status" value="1"/>
</dbReference>